<dbReference type="AlphaFoldDB" id="A0A7W6H583"/>
<dbReference type="PROSITE" id="PS51184">
    <property type="entry name" value="JMJC"/>
    <property type="match status" value="1"/>
</dbReference>
<dbReference type="Proteomes" id="UP000542776">
    <property type="component" value="Unassembled WGS sequence"/>
</dbReference>
<dbReference type="InterPro" id="IPR041667">
    <property type="entry name" value="Cupin_8"/>
</dbReference>
<reference evidence="2 3" key="1">
    <citation type="submission" date="2020-08" db="EMBL/GenBank/DDBJ databases">
        <title>Genomic Encyclopedia of Type Strains, Phase IV (KMG-IV): sequencing the most valuable type-strain genomes for metagenomic binning, comparative biology and taxonomic classification.</title>
        <authorList>
            <person name="Goeker M."/>
        </authorList>
    </citation>
    <scope>NUCLEOTIDE SEQUENCE [LARGE SCALE GENOMIC DNA]</scope>
    <source>
        <strain evidence="2 3">DSM 102238</strain>
    </source>
</reference>
<dbReference type="SUPFAM" id="SSF51197">
    <property type="entry name" value="Clavaminate synthase-like"/>
    <property type="match status" value="1"/>
</dbReference>
<comment type="caution">
    <text evidence="2">The sequence shown here is derived from an EMBL/GenBank/DDBJ whole genome shotgun (WGS) entry which is preliminary data.</text>
</comment>
<accession>A0A7W6H583</accession>
<dbReference type="Gene3D" id="2.60.120.650">
    <property type="entry name" value="Cupin"/>
    <property type="match status" value="1"/>
</dbReference>
<evidence type="ECO:0000313" key="3">
    <source>
        <dbReference type="Proteomes" id="UP000542776"/>
    </source>
</evidence>
<evidence type="ECO:0000259" key="1">
    <source>
        <dbReference type="PROSITE" id="PS51184"/>
    </source>
</evidence>
<gene>
    <name evidence="2" type="ORF">GGR04_002632</name>
</gene>
<feature type="domain" description="JmjC" evidence="1">
    <location>
        <begin position="97"/>
        <end position="249"/>
    </location>
</feature>
<sequence>MNSMAPTKDLLADWQPRHAQLFGHHTIKLQHRLAETGLFTREALGRLIERCPRDHYGILSMGLDKTRSEKIHGEIGDCSGLEVIEAIEKGRMWLNIRRVMDFDPEYRTLLDRVFAEFEARVPGLKTSKRNIGVLVSSPNAQVYYHADIQGQSLWQISGAKRVFLYPATDVFIPPSSIEKILLRETDEDVLYKPWFDEYASVIDLTPGEMLTWPLYAPHRVENHDCLNISVTMEHWTKEIWNAYAVHYGNGVMRRTLKVGNPSTRTTGLGVYPKAASAFAWKKLGRETQGEVVKTRGFRVDPTSPHGVEFYR</sequence>
<dbReference type="EMBL" id="JACIEK010000006">
    <property type="protein sequence ID" value="MBB3998784.1"/>
    <property type="molecule type" value="Genomic_DNA"/>
</dbReference>
<name>A0A7W6H583_9HYPH</name>
<evidence type="ECO:0000313" key="2">
    <source>
        <dbReference type="EMBL" id="MBB3998784.1"/>
    </source>
</evidence>
<proteinExistence type="predicted"/>
<organism evidence="2 3">
    <name type="scientific">Aureimonas pseudogalii</name>
    <dbReference type="NCBI Taxonomy" id="1744844"/>
    <lineage>
        <taxon>Bacteria</taxon>
        <taxon>Pseudomonadati</taxon>
        <taxon>Pseudomonadota</taxon>
        <taxon>Alphaproteobacteria</taxon>
        <taxon>Hyphomicrobiales</taxon>
        <taxon>Aurantimonadaceae</taxon>
        <taxon>Aureimonas</taxon>
    </lineage>
</organism>
<protein>
    <recommendedName>
        <fullName evidence="1">JmjC domain-containing protein</fullName>
    </recommendedName>
</protein>
<dbReference type="Pfam" id="PF13621">
    <property type="entry name" value="Cupin_8"/>
    <property type="match status" value="1"/>
</dbReference>
<keyword evidence="3" id="KW-1185">Reference proteome</keyword>
<dbReference type="InterPro" id="IPR003347">
    <property type="entry name" value="JmjC_dom"/>
</dbReference>